<keyword evidence="2" id="KW-1185">Reference proteome</keyword>
<dbReference type="Proteomes" id="UP000830768">
    <property type="component" value="Chromosome 8"/>
</dbReference>
<evidence type="ECO:0000313" key="1">
    <source>
        <dbReference type="EMBL" id="UPK99460.1"/>
    </source>
</evidence>
<sequence length="515" mass="58531">MSQRGCMTCRDRKVLCDRTLPTCTRCARAGRRCDGYGTRLSWPREGDVRRAILGPAPIERRRHDARHFVNTSTWDIEMHALISGIDFGYGTSKQHPTMRQFILKDLDNQPTESMQIARPVPSPPISLLGAVLDHVQMGLFEYFVYRASFSLMAFGHDALKIREILIRMALSDNSPSATAILQSTLALASYHRDKDHSQAYRLKIAALRALAASTQGVIGAEESFRHIAAGMLLCTLEIYQISAASSHWLWYVCGSKKIIKSAKLDERTPTNDTTTLIGWVHYSDVLARFSLRHWQPSLLEATGFTIGVHFEPFQPAVCAEAQPAHLVGPPHEVLYLLSEVCDTVVEPSDPRFHEGDYQQYLKLLEWKLRRINISVDGNNFLAQGSRSNSDRAVELYQLATLIYLKRASADNPKERSRLPEWIERSFDILSHSEDCQWPFPLLILGCEARTDDQRTMILDLISKTERNVHFRKLDSIKMMIQRIWVQNDLIEEEFNYVHKLGVVLSSANRAIPALV</sequence>
<accession>A0ACD3ZEB5</accession>
<gene>
    <name evidence="1" type="ORF">LCI18_010395</name>
</gene>
<protein>
    <submittedName>
        <fullName evidence="1">Uncharacterized protein</fullName>
    </submittedName>
</protein>
<reference evidence="1" key="1">
    <citation type="submission" date="2021-11" db="EMBL/GenBank/DDBJ databases">
        <title>Fusarium solani-melongenae Genome sequencing and assembly.</title>
        <authorList>
            <person name="Xie S."/>
            <person name="Huang L."/>
            <person name="Zhang X."/>
        </authorList>
    </citation>
    <scope>NUCLEOTIDE SEQUENCE</scope>
    <source>
        <strain evidence="1">CRI 24-3</strain>
    </source>
</reference>
<evidence type="ECO:0000313" key="2">
    <source>
        <dbReference type="Proteomes" id="UP000830768"/>
    </source>
</evidence>
<dbReference type="EMBL" id="CP090036">
    <property type="protein sequence ID" value="UPK99460.1"/>
    <property type="molecule type" value="Genomic_DNA"/>
</dbReference>
<organism evidence="1 2">
    <name type="scientific">Fusarium solani subsp. cucurbitae</name>
    <name type="common">Neocosmosporum cucurbitae</name>
    <dbReference type="NCBI Taxonomy" id="2747967"/>
    <lineage>
        <taxon>Eukaryota</taxon>
        <taxon>Fungi</taxon>
        <taxon>Dikarya</taxon>
        <taxon>Ascomycota</taxon>
        <taxon>Pezizomycotina</taxon>
        <taxon>Sordariomycetes</taxon>
        <taxon>Hypocreomycetidae</taxon>
        <taxon>Hypocreales</taxon>
        <taxon>Nectriaceae</taxon>
        <taxon>Fusarium</taxon>
        <taxon>Fusarium solani species complex</taxon>
    </lineage>
</organism>
<name>A0ACD3ZEB5_FUSSC</name>
<proteinExistence type="predicted"/>